<feature type="transmembrane region" description="Helical" evidence="1">
    <location>
        <begin position="12"/>
        <end position="33"/>
    </location>
</feature>
<keyword evidence="3" id="KW-1185">Reference proteome</keyword>
<reference evidence="2 3" key="1">
    <citation type="journal article" date="2018" name="Arch. Microbiol.">
        <title>Hymenobacter segetis sp. nov., isolated from soil.</title>
        <authorList>
            <person name="Ten L.N."/>
            <person name="Lim S.J."/>
            <person name="Kim B.O."/>
            <person name="Kang I.K."/>
            <person name="Jung H.Y."/>
        </authorList>
    </citation>
    <scope>NUCLEOTIDE SEQUENCE [LARGE SCALE GENOMIC DNA]</scope>
    <source>
        <strain evidence="2 3">S7-3-11</strain>
    </source>
</reference>
<keyword evidence="1" id="KW-0472">Membrane</keyword>
<name>A0ABU9LZ81_9BACT</name>
<evidence type="ECO:0000313" key="2">
    <source>
        <dbReference type="EMBL" id="MEL5995818.1"/>
    </source>
</evidence>
<accession>A0ABU9LZ81</accession>
<evidence type="ECO:0000256" key="1">
    <source>
        <dbReference type="SAM" id="Phobius"/>
    </source>
</evidence>
<dbReference type="RefSeq" id="WP_342299892.1">
    <property type="nucleotide sequence ID" value="NZ_JBCEVZ010000047.1"/>
</dbReference>
<dbReference type="EMBL" id="JBCEVZ010000047">
    <property type="protein sequence ID" value="MEL5995818.1"/>
    <property type="molecule type" value="Genomic_DNA"/>
</dbReference>
<dbReference type="Proteomes" id="UP001479606">
    <property type="component" value="Unassembled WGS sequence"/>
</dbReference>
<protein>
    <submittedName>
        <fullName evidence="2">Uncharacterized protein</fullName>
    </submittedName>
</protein>
<keyword evidence="1" id="KW-0812">Transmembrane</keyword>
<comment type="caution">
    <text evidence="2">The sequence shown here is derived from an EMBL/GenBank/DDBJ whole genome shotgun (WGS) entry which is preliminary data.</text>
</comment>
<organism evidence="2 3">
    <name type="scientific">Hymenobacter segetis</name>
    <dbReference type="NCBI Taxonomy" id="2025509"/>
    <lineage>
        <taxon>Bacteria</taxon>
        <taxon>Pseudomonadati</taxon>
        <taxon>Bacteroidota</taxon>
        <taxon>Cytophagia</taxon>
        <taxon>Cytophagales</taxon>
        <taxon>Hymenobacteraceae</taxon>
        <taxon>Hymenobacter</taxon>
    </lineage>
</organism>
<keyword evidence="1" id="KW-1133">Transmembrane helix</keyword>
<feature type="transmembrane region" description="Helical" evidence="1">
    <location>
        <begin position="311"/>
        <end position="332"/>
    </location>
</feature>
<proteinExistence type="predicted"/>
<gene>
    <name evidence="2" type="ORF">AAFH49_16505</name>
</gene>
<feature type="transmembrane region" description="Helical" evidence="1">
    <location>
        <begin position="185"/>
        <end position="206"/>
    </location>
</feature>
<feature type="transmembrane region" description="Helical" evidence="1">
    <location>
        <begin position="140"/>
        <end position="164"/>
    </location>
</feature>
<feature type="transmembrane region" description="Helical" evidence="1">
    <location>
        <begin position="118"/>
        <end position="134"/>
    </location>
</feature>
<feature type="transmembrane region" description="Helical" evidence="1">
    <location>
        <begin position="344"/>
        <end position="363"/>
    </location>
</feature>
<feature type="transmembrane region" description="Helical" evidence="1">
    <location>
        <begin position="75"/>
        <end position="97"/>
    </location>
</feature>
<feature type="transmembrane region" description="Helical" evidence="1">
    <location>
        <begin position="375"/>
        <end position="392"/>
    </location>
</feature>
<evidence type="ECO:0000313" key="3">
    <source>
        <dbReference type="Proteomes" id="UP001479606"/>
    </source>
</evidence>
<feature type="transmembrane region" description="Helical" evidence="1">
    <location>
        <begin position="218"/>
        <end position="235"/>
    </location>
</feature>
<sequence length="501" mass="54639">MPTSPLRLVLPRLGIILALMPFLLLCAFNQPFFDDFRNGYWMREHGTWGVQLWLFQTWTGRFTTTFIMTVLNPVAYGWLGGVKVVAAGAFAALWTSLAHLLRALWHTALRRACSWSQALWAAGLLLALFCNAAPSPFSFLYWFCGIVAYQLPLMGLLNFTALALRAGWGPEAARWRNAGLACLPLVLALTGNELTLVQAVPVLALLGFALPKVARPKLVLWLGIGAAATALAAAAPGNWARIAAMAPPSDPYHTYRWLVLLPRAAYSMLQFLVKPLIVSSMLAAGLTGAWIGRHQLKYSQALVSLSRWQWVAIMLAFGTVNFIGFLLFRHLVVGPPLPRAQNEILLVLLLSTAGLGWLVGQQLLSSSSGDKARQLPLQLLSLLLFIGLFGAGHTPEAWRELATSAAPFDAQMQARFGALRTAHRAGTPQVTLPPLRLPYGRVLAPLRQFSSDIEFDIDLTPGCAGNINGVMERYFEVPNVCCDAATPPLPAAQLPRVNSSD</sequence>
<feature type="transmembrane region" description="Helical" evidence="1">
    <location>
        <begin position="271"/>
        <end position="291"/>
    </location>
</feature>